<dbReference type="InterPro" id="IPR044841">
    <property type="entry name" value="LUX/BOA-like"/>
</dbReference>
<dbReference type="FunFam" id="1.10.10.60:FF:000007">
    <property type="entry name" value="Two-component response regulator"/>
    <property type="match status" value="1"/>
</dbReference>
<keyword evidence="4" id="KW-0539">Nucleus</keyword>
<dbReference type="NCBIfam" id="TIGR01557">
    <property type="entry name" value="myb_SHAQKYF"/>
    <property type="match status" value="1"/>
</dbReference>
<evidence type="ECO:0000256" key="5">
    <source>
        <dbReference type="PROSITE-ProRule" id="PRU00169"/>
    </source>
</evidence>
<evidence type="ECO:0000256" key="4">
    <source>
        <dbReference type="ARBA" id="ARBA00023242"/>
    </source>
</evidence>
<dbReference type="PROSITE" id="PS50110">
    <property type="entry name" value="RESPONSE_REGULATORY"/>
    <property type="match status" value="1"/>
</dbReference>
<dbReference type="GO" id="GO:0005634">
    <property type="term" value="C:nucleus"/>
    <property type="evidence" value="ECO:0007669"/>
    <property type="project" value="UniProtKB-SubCell"/>
</dbReference>
<dbReference type="GO" id="GO:0003700">
    <property type="term" value="F:DNA-binding transcription factor activity"/>
    <property type="evidence" value="ECO:0007669"/>
    <property type="project" value="InterPro"/>
</dbReference>
<dbReference type="AlphaFoldDB" id="A0AAW2RJE8"/>
<evidence type="ECO:0000313" key="7">
    <source>
        <dbReference type="EMBL" id="KAL0379593.1"/>
    </source>
</evidence>
<comment type="subcellular location">
    <subcellularLocation>
        <location evidence="1">Nucleus</location>
    </subcellularLocation>
</comment>
<keyword evidence="3" id="KW-0804">Transcription</keyword>
<dbReference type="InterPro" id="IPR001789">
    <property type="entry name" value="Sig_transdc_resp-reg_receiver"/>
</dbReference>
<evidence type="ECO:0000259" key="6">
    <source>
        <dbReference type="PROSITE" id="PS50110"/>
    </source>
</evidence>
<protein>
    <submittedName>
        <fullName evidence="7">Two-component response regulator ORR22</fullName>
    </submittedName>
</protein>
<dbReference type="InterPro" id="IPR006447">
    <property type="entry name" value="Myb_dom_plants"/>
</dbReference>
<dbReference type="InterPro" id="IPR011006">
    <property type="entry name" value="CheY-like_superfamily"/>
</dbReference>
<dbReference type="GO" id="GO:0000160">
    <property type="term" value="P:phosphorelay signal transduction system"/>
    <property type="evidence" value="ECO:0007669"/>
    <property type="project" value="InterPro"/>
</dbReference>
<keyword evidence="2" id="KW-0805">Transcription regulation</keyword>
<dbReference type="PANTHER" id="PTHR31442:SF28">
    <property type="entry name" value="TWO-COMPONENT RESPONSE REGULATOR ORR26"/>
    <property type="match status" value="1"/>
</dbReference>
<gene>
    <name evidence="7" type="ORF">Sangu_0023600</name>
</gene>
<reference evidence="7" key="2">
    <citation type="journal article" date="2024" name="Plant">
        <title>Genomic evolution and insights into agronomic trait innovations of Sesamum species.</title>
        <authorList>
            <person name="Miao H."/>
            <person name="Wang L."/>
            <person name="Qu L."/>
            <person name="Liu H."/>
            <person name="Sun Y."/>
            <person name="Le M."/>
            <person name="Wang Q."/>
            <person name="Wei S."/>
            <person name="Zheng Y."/>
            <person name="Lin W."/>
            <person name="Duan Y."/>
            <person name="Cao H."/>
            <person name="Xiong S."/>
            <person name="Wang X."/>
            <person name="Wei L."/>
            <person name="Li C."/>
            <person name="Ma Q."/>
            <person name="Ju M."/>
            <person name="Zhao R."/>
            <person name="Li G."/>
            <person name="Mu C."/>
            <person name="Tian Q."/>
            <person name="Mei H."/>
            <person name="Zhang T."/>
            <person name="Gao T."/>
            <person name="Zhang H."/>
        </authorList>
    </citation>
    <scope>NUCLEOTIDE SEQUENCE</scope>
    <source>
        <strain evidence="7">G01</strain>
    </source>
</reference>
<name>A0AAW2RJE8_9LAMI</name>
<comment type="caution">
    <text evidence="7">The sequence shown here is derived from an EMBL/GenBank/DDBJ whole genome shotgun (WGS) entry which is preliminary data.</text>
</comment>
<reference evidence="7" key="1">
    <citation type="submission" date="2020-06" db="EMBL/GenBank/DDBJ databases">
        <authorList>
            <person name="Li T."/>
            <person name="Hu X."/>
            <person name="Zhang T."/>
            <person name="Song X."/>
            <person name="Zhang H."/>
            <person name="Dai N."/>
            <person name="Sheng W."/>
            <person name="Hou X."/>
            <person name="Wei L."/>
        </authorList>
    </citation>
    <scope>NUCLEOTIDE SEQUENCE</scope>
    <source>
        <strain evidence="7">G01</strain>
        <tissue evidence="7">Leaf</tissue>
    </source>
</reference>
<dbReference type="Gene3D" id="1.10.10.60">
    <property type="entry name" value="Homeodomain-like"/>
    <property type="match status" value="1"/>
</dbReference>
<dbReference type="Gene3D" id="3.40.50.2300">
    <property type="match status" value="1"/>
</dbReference>
<dbReference type="GO" id="GO:0003677">
    <property type="term" value="F:DNA binding"/>
    <property type="evidence" value="ECO:0007669"/>
    <property type="project" value="InterPro"/>
</dbReference>
<dbReference type="Pfam" id="PF00249">
    <property type="entry name" value="Myb_DNA-binding"/>
    <property type="match status" value="1"/>
</dbReference>
<dbReference type="SUPFAM" id="SSF46689">
    <property type="entry name" value="Homeodomain-like"/>
    <property type="match status" value="1"/>
</dbReference>
<dbReference type="InterPro" id="IPR001005">
    <property type="entry name" value="SANT/Myb"/>
</dbReference>
<dbReference type="InterPro" id="IPR009057">
    <property type="entry name" value="Homeodomain-like_sf"/>
</dbReference>
<comment type="caution">
    <text evidence="5">Lacks conserved residue(s) required for the propagation of feature annotation.</text>
</comment>
<evidence type="ECO:0000256" key="1">
    <source>
        <dbReference type="ARBA" id="ARBA00004123"/>
    </source>
</evidence>
<evidence type="ECO:0000256" key="3">
    <source>
        <dbReference type="ARBA" id="ARBA00023163"/>
    </source>
</evidence>
<dbReference type="EMBL" id="JACGWK010000001">
    <property type="protein sequence ID" value="KAL0379593.1"/>
    <property type="molecule type" value="Genomic_DNA"/>
</dbReference>
<dbReference type="PANTHER" id="PTHR31442">
    <property type="entry name" value="HOMEODOMAIN-LIKE SUPERFAMILY PROTEIN-RELATED"/>
    <property type="match status" value="1"/>
</dbReference>
<evidence type="ECO:0000256" key="2">
    <source>
        <dbReference type="ARBA" id="ARBA00023015"/>
    </source>
</evidence>
<dbReference type="SUPFAM" id="SSF52172">
    <property type="entry name" value="CheY-like"/>
    <property type="match status" value="1"/>
</dbReference>
<proteinExistence type="predicted"/>
<feature type="domain" description="Response regulatory" evidence="6">
    <location>
        <begin position="22"/>
        <end position="139"/>
    </location>
</feature>
<organism evidence="7">
    <name type="scientific">Sesamum angustifolium</name>
    <dbReference type="NCBI Taxonomy" id="2727405"/>
    <lineage>
        <taxon>Eukaryota</taxon>
        <taxon>Viridiplantae</taxon>
        <taxon>Streptophyta</taxon>
        <taxon>Embryophyta</taxon>
        <taxon>Tracheophyta</taxon>
        <taxon>Spermatophyta</taxon>
        <taxon>Magnoliopsida</taxon>
        <taxon>eudicotyledons</taxon>
        <taxon>Gunneridae</taxon>
        <taxon>Pentapetalae</taxon>
        <taxon>asterids</taxon>
        <taxon>lamiids</taxon>
        <taxon>Lamiales</taxon>
        <taxon>Pedaliaceae</taxon>
        <taxon>Sesamum</taxon>
    </lineage>
</organism>
<sequence length="671" mass="74951">MDTREVPPVGHSSQTMETKRICILVVNDDIICNNIVAEMLQNCKHEVLQIGGVLNVLNAIWETRDKLDLVLTNVHKLELDEIEIVKHIREKLKLPILFMCPEMNDKKKTFSKDQPFSFAAYILHGSSQNVLSLWKYAFEKEKAKMVSVSQEENPRTTAIPNIAFETKNMFSSINEVACFDKKSTSKELEQKNEKRAANNDDPPVAKKPRVVWTVEMHKKFLEAIELIGHEKAVPKKIVEVMGIPGLTRENVASHLQKYRGSLKRTQQTPLSSLSDNTTLKGFEGFYNLPSPSASRLNSLQRNATPWSQTSYTSIHQESITTSNSQCLNTRNKFAFDNTSRSKTYMTYQKYVPNLPNVRIYGDQVRNMLLTTGKSCLSGDSNQSSSSRFVGYRLKNDGNSIEFGSLEASDNDKISSQTHVSTAGMTYGDQPTTYTQRDLVSGEDALTSTGNVAQQLHLLGQHSATSLESQSILGTHQHENTNASQCVSMSVSDSSGEQLAFLSRHGPMTENLVQSHSILGNSISRQQITAQELGMLETANTEKCNISLFDQDTALQSTKTLANPLHNLSPNDYSLQMPSMPFAVFPRDQDFSMPPLETSSGNDLLENPMQFLEGISQSQPPYSPPSLSPQVLYSLDELLDQEGINDAPLEGNGSTPRFDCEKFDDELFRYDD</sequence>
<accession>A0AAW2RJE8</accession>